<dbReference type="GO" id="GO:0006900">
    <property type="term" value="P:vesicle budding from membrane"/>
    <property type="evidence" value="ECO:0007669"/>
    <property type="project" value="TreeGrafter"/>
</dbReference>
<proteinExistence type="predicted"/>
<feature type="compositionally biased region" description="Basic and acidic residues" evidence="2">
    <location>
        <begin position="399"/>
        <end position="433"/>
    </location>
</feature>
<dbReference type="AlphaFoldDB" id="A0A9W7SVB6"/>
<dbReference type="GO" id="GO:0032511">
    <property type="term" value="P:late endosome to vacuole transport via multivesicular body sorting pathway"/>
    <property type="evidence" value="ECO:0007669"/>
    <property type="project" value="TreeGrafter"/>
</dbReference>
<dbReference type="GO" id="GO:0000815">
    <property type="term" value="C:ESCRT III complex"/>
    <property type="evidence" value="ECO:0007669"/>
    <property type="project" value="TreeGrafter"/>
</dbReference>
<dbReference type="InterPro" id="IPR005024">
    <property type="entry name" value="Snf7_fam"/>
</dbReference>
<dbReference type="GO" id="GO:0009898">
    <property type="term" value="C:cytoplasmic side of plasma membrane"/>
    <property type="evidence" value="ECO:0007669"/>
    <property type="project" value="TreeGrafter"/>
</dbReference>
<dbReference type="Pfam" id="PF25880">
    <property type="entry name" value="WHD_CHMP7_1st"/>
    <property type="match status" value="1"/>
</dbReference>
<protein>
    <submittedName>
        <fullName evidence="3">SNF7 family protein</fullName>
    </submittedName>
</protein>
<name>A0A9W7SVB6_9PEZI</name>
<dbReference type="Proteomes" id="UP001138500">
    <property type="component" value="Unassembled WGS sequence"/>
</dbReference>
<evidence type="ECO:0000313" key="3">
    <source>
        <dbReference type="EMBL" id="KAH9833612.1"/>
    </source>
</evidence>
<gene>
    <name evidence="3" type="ORF">Tdes44962_MAKER08770</name>
</gene>
<reference evidence="3 4" key="2">
    <citation type="journal article" date="2021" name="Curr. Genet.">
        <title>Genetic response to nitrogen starvation in the aggressive Eucalyptus foliar pathogen Teratosphaeria destructans.</title>
        <authorList>
            <person name="Havenga M."/>
            <person name="Wingfield B.D."/>
            <person name="Wingfield M.J."/>
            <person name="Dreyer L.L."/>
            <person name="Roets F."/>
            <person name="Aylward J."/>
        </authorList>
    </citation>
    <scope>NUCLEOTIDE SEQUENCE [LARGE SCALE GENOMIC DNA]</scope>
    <source>
        <strain evidence="3">CMW44962</strain>
    </source>
</reference>
<dbReference type="PANTHER" id="PTHR22761:SF18">
    <property type="entry name" value="SORTING PROTEIN SNF7 FAMILY PROTEIN, PUTATIVE (AFU_ORTHOLOGUE AFUA_2G16692)-RELATED"/>
    <property type="match status" value="1"/>
</dbReference>
<evidence type="ECO:0000256" key="1">
    <source>
        <dbReference type="SAM" id="Coils"/>
    </source>
</evidence>
<feature type="region of interest" description="Disordered" evidence="2">
    <location>
        <begin position="399"/>
        <end position="463"/>
    </location>
</feature>
<keyword evidence="4" id="KW-1185">Reference proteome</keyword>
<feature type="compositionally biased region" description="Basic and acidic residues" evidence="2">
    <location>
        <begin position="440"/>
        <end position="457"/>
    </location>
</feature>
<keyword evidence="1" id="KW-0175">Coiled coil</keyword>
<comment type="caution">
    <text evidence="3">The sequence shown here is derived from an EMBL/GenBank/DDBJ whole genome shotgun (WGS) entry which is preliminary data.</text>
</comment>
<sequence>MSDEPLLDFLRAHEESFKSRARLASLYSDFRTQRQTNPDGYTANASAWIRALSAAAKQGLLPSQAGATQHDHFLLSSGEALAQALTTAEHGRPLALGSVIEEAVKRKELVPLLEFLDGKGSIYAKSWLPSLWQVFSWGLRHLGVMGDGDGAEDKLVRGDFVIMANVEAAANNVLLQVDNTAVGNTGRIFSAELFNQIATEAGGADALSAKDSAVLLVHLARDHAALRCDPKTGTIKFKAPSDTVPPPVEQEDVTIASLRTLINSLESQIKQLVAKASEMDAKAREAVVAKQNLAAKTALREKKMAETRLGQRTATLAQLEDVYAKIEQAANQVDIVRVMEASSHTLKSLNRKTGGVERVQDVMESLKDGMMNVDEIGHAINDVGAEGVDEGEVDEEFEALEKSEREKVEHAERLERERKEAIEAEETSKRLSELDQPPIEIEKDEVSAASESDKTEQAEAVQE</sequence>
<dbReference type="EMBL" id="RIBY02001068">
    <property type="protein sequence ID" value="KAH9833612.1"/>
    <property type="molecule type" value="Genomic_DNA"/>
</dbReference>
<dbReference type="PANTHER" id="PTHR22761">
    <property type="entry name" value="CHARGED MULTIVESICULAR BODY PROTEIN"/>
    <property type="match status" value="1"/>
</dbReference>
<dbReference type="Pfam" id="PF03357">
    <property type="entry name" value="Snf7"/>
    <property type="match status" value="1"/>
</dbReference>
<evidence type="ECO:0000313" key="4">
    <source>
        <dbReference type="Proteomes" id="UP001138500"/>
    </source>
</evidence>
<evidence type="ECO:0000256" key="2">
    <source>
        <dbReference type="SAM" id="MobiDB-lite"/>
    </source>
</evidence>
<dbReference type="Gene3D" id="6.10.140.1230">
    <property type="match status" value="1"/>
</dbReference>
<organism evidence="3 4">
    <name type="scientific">Teratosphaeria destructans</name>
    <dbReference type="NCBI Taxonomy" id="418781"/>
    <lineage>
        <taxon>Eukaryota</taxon>
        <taxon>Fungi</taxon>
        <taxon>Dikarya</taxon>
        <taxon>Ascomycota</taxon>
        <taxon>Pezizomycotina</taxon>
        <taxon>Dothideomycetes</taxon>
        <taxon>Dothideomycetidae</taxon>
        <taxon>Mycosphaerellales</taxon>
        <taxon>Teratosphaeriaceae</taxon>
        <taxon>Teratosphaeria</taxon>
    </lineage>
</organism>
<accession>A0A9W7SVB6</accession>
<reference evidence="3 4" key="1">
    <citation type="journal article" date="2018" name="IMA Fungus">
        <title>IMA Genome-F 10: Nine draft genome sequences of Claviceps purpurea s.lat., including C. arundinis, C. humidiphila, and C. cf. spartinae, pseudomolecules for the pitch canker pathogen Fusarium circinatum, draft genome of Davidsoniella eucalypti, Grosmannia galeiformis, Quambalaria eucalypti, and Teratosphaeria destructans.</title>
        <authorList>
            <person name="Wingfield B.D."/>
            <person name="Liu M."/>
            <person name="Nguyen H.D."/>
            <person name="Lane F.A."/>
            <person name="Morgan S.W."/>
            <person name="De Vos L."/>
            <person name="Wilken P.M."/>
            <person name="Duong T.A."/>
            <person name="Aylward J."/>
            <person name="Coetzee M.P."/>
            <person name="Dadej K."/>
            <person name="De Beer Z.W."/>
            <person name="Findlay W."/>
            <person name="Havenga M."/>
            <person name="Kolarik M."/>
            <person name="Menzies J.G."/>
            <person name="Naidoo K."/>
            <person name="Pochopski O."/>
            <person name="Shoukouhi P."/>
            <person name="Santana Q.C."/>
            <person name="Seifert K.A."/>
            <person name="Soal N."/>
            <person name="Steenkamp E.T."/>
            <person name="Tatham C.T."/>
            <person name="van der Nest M.A."/>
            <person name="Wingfield M.J."/>
        </authorList>
    </citation>
    <scope>NUCLEOTIDE SEQUENCE [LARGE SCALE GENOMIC DNA]</scope>
    <source>
        <strain evidence="3">CMW44962</strain>
    </source>
</reference>
<dbReference type="OrthoDB" id="10250120at2759"/>
<dbReference type="GO" id="GO:0005771">
    <property type="term" value="C:multivesicular body"/>
    <property type="evidence" value="ECO:0007669"/>
    <property type="project" value="TreeGrafter"/>
</dbReference>
<feature type="coiled-coil region" evidence="1">
    <location>
        <begin position="255"/>
        <end position="282"/>
    </location>
</feature>